<evidence type="ECO:0000313" key="2">
    <source>
        <dbReference type="EMBL" id="KAF9598221.1"/>
    </source>
</evidence>
<dbReference type="AlphaFoldDB" id="A0A835HFK3"/>
<dbReference type="InterPro" id="IPR036397">
    <property type="entry name" value="RNaseH_sf"/>
</dbReference>
<dbReference type="PANTHER" id="PTHR47723:SF19">
    <property type="entry name" value="POLYNUCLEOTIDYL TRANSFERASE, RIBONUCLEASE H-LIKE SUPERFAMILY PROTEIN"/>
    <property type="match status" value="1"/>
</dbReference>
<dbReference type="Proteomes" id="UP000631114">
    <property type="component" value="Unassembled WGS sequence"/>
</dbReference>
<evidence type="ECO:0000259" key="1">
    <source>
        <dbReference type="Pfam" id="PF13456"/>
    </source>
</evidence>
<dbReference type="GO" id="GO:0003676">
    <property type="term" value="F:nucleic acid binding"/>
    <property type="evidence" value="ECO:0007669"/>
    <property type="project" value="InterPro"/>
</dbReference>
<dbReference type="GO" id="GO:0004523">
    <property type="term" value="F:RNA-DNA hybrid ribonuclease activity"/>
    <property type="evidence" value="ECO:0007669"/>
    <property type="project" value="InterPro"/>
</dbReference>
<reference evidence="2 3" key="1">
    <citation type="submission" date="2020-10" db="EMBL/GenBank/DDBJ databases">
        <title>The Coptis chinensis genome and diversification of protoberbering-type alkaloids.</title>
        <authorList>
            <person name="Wang B."/>
            <person name="Shu S."/>
            <person name="Song C."/>
            <person name="Liu Y."/>
        </authorList>
    </citation>
    <scope>NUCLEOTIDE SEQUENCE [LARGE SCALE GENOMIC DNA]</scope>
    <source>
        <strain evidence="2">HL-2020</strain>
        <tissue evidence="2">Leaf</tissue>
    </source>
</reference>
<name>A0A835HFK3_9MAGN</name>
<keyword evidence="3" id="KW-1185">Reference proteome</keyword>
<proteinExistence type="predicted"/>
<accession>A0A835HFK3</accession>
<protein>
    <recommendedName>
        <fullName evidence="1">RNase H type-1 domain-containing protein</fullName>
    </recommendedName>
</protein>
<dbReference type="OrthoDB" id="1938131at2759"/>
<dbReference type="Gene3D" id="3.30.420.10">
    <property type="entry name" value="Ribonuclease H-like superfamily/Ribonuclease H"/>
    <property type="match status" value="1"/>
</dbReference>
<comment type="caution">
    <text evidence="2">The sequence shown here is derived from an EMBL/GenBank/DDBJ whole genome shotgun (WGS) entry which is preliminary data.</text>
</comment>
<feature type="domain" description="RNase H type-1" evidence="1">
    <location>
        <begin position="44"/>
        <end position="148"/>
    </location>
</feature>
<sequence>MAPHKIWSFSGDGGYSVDLAEHLYSDNAYGFPPIGDQIKINTGGASGGSIRNVHGNFVLLLSKDIGIKDNYIAECLAILESVELALSKGWKNLWVESDSAAAVTAVNSDGIPSQLLSRWKVCITKVQSLTMSHNWTEASLAADQAAKFGSFLAENESFVSNPRGYMNGSGGGSGSGGEDIGLNCTVVVVVVEVVDVLIARWWW</sequence>
<dbReference type="InterPro" id="IPR053151">
    <property type="entry name" value="RNase_H-like"/>
</dbReference>
<dbReference type="CDD" id="cd06222">
    <property type="entry name" value="RNase_H_like"/>
    <property type="match status" value="1"/>
</dbReference>
<dbReference type="InterPro" id="IPR044730">
    <property type="entry name" value="RNase_H-like_dom_plant"/>
</dbReference>
<dbReference type="PANTHER" id="PTHR47723">
    <property type="entry name" value="OS05G0353850 PROTEIN"/>
    <property type="match status" value="1"/>
</dbReference>
<dbReference type="SUPFAM" id="SSF53098">
    <property type="entry name" value="Ribonuclease H-like"/>
    <property type="match status" value="1"/>
</dbReference>
<dbReference type="EMBL" id="JADFTS010000007">
    <property type="protein sequence ID" value="KAF9598221.1"/>
    <property type="molecule type" value="Genomic_DNA"/>
</dbReference>
<gene>
    <name evidence="2" type="ORF">IFM89_025922</name>
</gene>
<dbReference type="InterPro" id="IPR002156">
    <property type="entry name" value="RNaseH_domain"/>
</dbReference>
<dbReference type="Pfam" id="PF13456">
    <property type="entry name" value="RVT_3"/>
    <property type="match status" value="1"/>
</dbReference>
<organism evidence="2 3">
    <name type="scientific">Coptis chinensis</name>
    <dbReference type="NCBI Taxonomy" id="261450"/>
    <lineage>
        <taxon>Eukaryota</taxon>
        <taxon>Viridiplantae</taxon>
        <taxon>Streptophyta</taxon>
        <taxon>Embryophyta</taxon>
        <taxon>Tracheophyta</taxon>
        <taxon>Spermatophyta</taxon>
        <taxon>Magnoliopsida</taxon>
        <taxon>Ranunculales</taxon>
        <taxon>Ranunculaceae</taxon>
        <taxon>Coptidoideae</taxon>
        <taxon>Coptis</taxon>
    </lineage>
</organism>
<dbReference type="InterPro" id="IPR012337">
    <property type="entry name" value="RNaseH-like_sf"/>
</dbReference>
<evidence type="ECO:0000313" key="3">
    <source>
        <dbReference type="Proteomes" id="UP000631114"/>
    </source>
</evidence>